<dbReference type="Proteomes" id="UP000611640">
    <property type="component" value="Chromosome"/>
</dbReference>
<reference evidence="1 2" key="1">
    <citation type="submission" date="2020-08" db="EMBL/GenBank/DDBJ databases">
        <title>Whole genome shotgun sequence of Actinocatenispora thailandica NBRC 105041.</title>
        <authorList>
            <person name="Komaki H."/>
            <person name="Tamura T."/>
        </authorList>
    </citation>
    <scope>NUCLEOTIDE SEQUENCE [LARGE SCALE GENOMIC DNA]</scope>
    <source>
        <strain evidence="1 2">NBRC 105041</strain>
    </source>
</reference>
<keyword evidence="2" id="KW-1185">Reference proteome</keyword>
<protein>
    <recommendedName>
        <fullName evidence="3">Aminoglycoside phosphotransferase domain-containing protein</fullName>
    </recommendedName>
</protein>
<dbReference type="RefSeq" id="WP_203960317.1">
    <property type="nucleotide sequence ID" value="NZ_AP023355.1"/>
</dbReference>
<dbReference type="KEGG" id="atl:Athai_09340"/>
<dbReference type="InterPro" id="IPR011009">
    <property type="entry name" value="Kinase-like_dom_sf"/>
</dbReference>
<dbReference type="AlphaFoldDB" id="A0A7R7DKU9"/>
<proteinExistence type="predicted"/>
<organism evidence="1 2">
    <name type="scientific">Actinocatenispora thailandica</name>
    <dbReference type="NCBI Taxonomy" id="227318"/>
    <lineage>
        <taxon>Bacteria</taxon>
        <taxon>Bacillati</taxon>
        <taxon>Actinomycetota</taxon>
        <taxon>Actinomycetes</taxon>
        <taxon>Micromonosporales</taxon>
        <taxon>Micromonosporaceae</taxon>
        <taxon>Actinocatenispora</taxon>
    </lineage>
</organism>
<evidence type="ECO:0000313" key="2">
    <source>
        <dbReference type="Proteomes" id="UP000611640"/>
    </source>
</evidence>
<accession>A0A7R7DKU9</accession>
<evidence type="ECO:0000313" key="1">
    <source>
        <dbReference type="EMBL" id="BCJ33431.1"/>
    </source>
</evidence>
<gene>
    <name evidence="1" type="ORF">Athai_09340</name>
</gene>
<evidence type="ECO:0008006" key="3">
    <source>
        <dbReference type="Google" id="ProtNLM"/>
    </source>
</evidence>
<dbReference type="EMBL" id="AP023355">
    <property type="protein sequence ID" value="BCJ33431.1"/>
    <property type="molecule type" value="Genomic_DNA"/>
</dbReference>
<name>A0A7R7DKU9_9ACTN</name>
<dbReference type="SUPFAM" id="SSF56112">
    <property type="entry name" value="Protein kinase-like (PK-like)"/>
    <property type="match status" value="1"/>
</dbReference>
<sequence>MSDPRAGTDGLGWVCRALFAGADVRVSVPAEPPAAGWRTVGRFAVVPDAARARFLLPVASARVTAASLLCFNALREPRTRALRWALGTAARTGAARALPALTVSIPSDVDSRDRYVVHHLADRLGAGELHAAVGVRPPDPHHKPTVQLFDPAGTPRGYAKIGWNGATRALVRAETAALAALPSGAGFPLVPRLRYAGEWRDRSIAVIEPLPADVRAVPRADDPYPTELLAVARNAGPATPPHRLRGTDFLIRLADTAGTALAGGCAPAGRAVRAAAALRDRYGEVALEFGHWHGDWVPWNLGTHHGRLVAWDWEHHAADVPVGFDLAHHGFQRALTLDGVPAAAATEAAAAALARYGPMLGLDAGAQRAVLDCYLLELWLRTWHIADAGAGWNTLLHPHLLDVLADRLAHP</sequence>